<comment type="caution">
    <text evidence="2">The sequence shown here is derived from an EMBL/GenBank/DDBJ whole genome shotgun (WGS) entry which is preliminary data.</text>
</comment>
<sequence length="68" mass="6872">MNRGEVREQEDSASDGFHSAESGTGEQRQATAGSPPQGATGPEDTHAGGSAVGASDAPNFDLSRADIQ</sequence>
<gene>
    <name evidence="2" type="ORF">Pfra01_000601200</name>
</gene>
<reference evidence="2" key="1">
    <citation type="submission" date="2023-04" db="EMBL/GenBank/DDBJ databases">
        <title>Phytophthora fragariaefolia NBRC 109709.</title>
        <authorList>
            <person name="Ichikawa N."/>
            <person name="Sato H."/>
            <person name="Tonouchi N."/>
        </authorList>
    </citation>
    <scope>NUCLEOTIDE SEQUENCE</scope>
    <source>
        <strain evidence="2">NBRC 109709</strain>
    </source>
</reference>
<dbReference type="AlphaFoldDB" id="A0A9W6U9A0"/>
<keyword evidence="3" id="KW-1185">Reference proteome</keyword>
<evidence type="ECO:0000313" key="2">
    <source>
        <dbReference type="EMBL" id="GMF28739.1"/>
    </source>
</evidence>
<organism evidence="2 3">
    <name type="scientific">Phytophthora fragariaefolia</name>
    <dbReference type="NCBI Taxonomy" id="1490495"/>
    <lineage>
        <taxon>Eukaryota</taxon>
        <taxon>Sar</taxon>
        <taxon>Stramenopiles</taxon>
        <taxon>Oomycota</taxon>
        <taxon>Peronosporomycetes</taxon>
        <taxon>Peronosporales</taxon>
        <taxon>Peronosporaceae</taxon>
        <taxon>Phytophthora</taxon>
    </lineage>
</organism>
<evidence type="ECO:0000256" key="1">
    <source>
        <dbReference type="SAM" id="MobiDB-lite"/>
    </source>
</evidence>
<dbReference type="Proteomes" id="UP001165121">
    <property type="component" value="Unassembled WGS sequence"/>
</dbReference>
<protein>
    <submittedName>
        <fullName evidence="2">Unnamed protein product</fullName>
    </submittedName>
</protein>
<dbReference type="EMBL" id="BSXT01000496">
    <property type="protein sequence ID" value="GMF28739.1"/>
    <property type="molecule type" value="Genomic_DNA"/>
</dbReference>
<evidence type="ECO:0000313" key="3">
    <source>
        <dbReference type="Proteomes" id="UP001165121"/>
    </source>
</evidence>
<name>A0A9W6U9A0_9STRA</name>
<feature type="compositionally biased region" description="Polar residues" evidence="1">
    <location>
        <begin position="21"/>
        <end position="34"/>
    </location>
</feature>
<accession>A0A9W6U9A0</accession>
<feature type="region of interest" description="Disordered" evidence="1">
    <location>
        <begin position="1"/>
        <end position="68"/>
    </location>
</feature>
<feature type="compositionally biased region" description="Basic and acidic residues" evidence="1">
    <location>
        <begin position="1"/>
        <end position="10"/>
    </location>
</feature>
<proteinExistence type="predicted"/>